<feature type="domain" description="Peptidase C-terminal archaeal/bacterial" evidence="10">
    <location>
        <begin position="610"/>
        <end position="675"/>
    </location>
</feature>
<protein>
    <submittedName>
        <fullName evidence="11">Peptidase S8</fullName>
    </submittedName>
</protein>
<dbReference type="PROSITE" id="PS00137">
    <property type="entry name" value="SUBTILASE_HIS"/>
    <property type="match status" value="1"/>
</dbReference>
<dbReference type="GO" id="GO:0006508">
    <property type="term" value="P:proteolysis"/>
    <property type="evidence" value="ECO:0007669"/>
    <property type="project" value="UniProtKB-KW"/>
</dbReference>
<dbReference type="InterPro" id="IPR034202">
    <property type="entry name" value="Subtilisin_Carlsberg-like"/>
</dbReference>
<dbReference type="GO" id="GO:0005615">
    <property type="term" value="C:extracellular space"/>
    <property type="evidence" value="ECO:0007669"/>
    <property type="project" value="TreeGrafter"/>
</dbReference>
<proteinExistence type="inferred from homology"/>
<evidence type="ECO:0000256" key="2">
    <source>
        <dbReference type="ARBA" id="ARBA00022670"/>
    </source>
</evidence>
<dbReference type="CDD" id="cd07477">
    <property type="entry name" value="Peptidases_S8_Subtilisin_subset"/>
    <property type="match status" value="1"/>
</dbReference>
<dbReference type="KEGG" id="cber:B5D82_14840"/>
<accession>A0A222GAW2</accession>
<evidence type="ECO:0000256" key="3">
    <source>
        <dbReference type="ARBA" id="ARBA00022723"/>
    </source>
</evidence>
<dbReference type="Proteomes" id="UP000202259">
    <property type="component" value="Chromosome"/>
</dbReference>
<evidence type="ECO:0000313" key="11">
    <source>
        <dbReference type="EMBL" id="ASP48931.1"/>
    </source>
</evidence>
<evidence type="ECO:0000259" key="10">
    <source>
        <dbReference type="Pfam" id="PF04151"/>
    </source>
</evidence>
<feature type="domain" description="Peptidase S8/S53" evidence="9">
    <location>
        <begin position="172"/>
        <end position="426"/>
    </location>
</feature>
<dbReference type="PROSITE" id="PS00138">
    <property type="entry name" value="SUBTILASE_SER"/>
    <property type="match status" value="1"/>
</dbReference>
<dbReference type="InterPro" id="IPR036852">
    <property type="entry name" value="Peptidase_S8/S53_dom_sf"/>
</dbReference>
<keyword evidence="2 7" id="KW-0645">Protease</keyword>
<dbReference type="PROSITE" id="PS51892">
    <property type="entry name" value="SUBTILASE"/>
    <property type="match status" value="1"/>
</dbReference>
<feature type="active site" description="Charge relay system" evidence="6 7">
    <location>
        <position position="212"/>
    </location>
</feature>
<keyword evidence="4 7" id="KW-0378">Hydrolase</keyword>
<evidence type="ECO:0000256" key="5">
    <source>
        <dbReference type="ARBA" id="ARBA00022825"/>
    </source>
</evidence>
<dbReference type="Pfam" id="PF04151">
    <property type="entry name" value="PPC"/>
    <property type="match status" value="2"/>
</dbReference>
<dbReference type="RefSeq" id="WP_081152597.1">
    <property type="nucleotide sequence ID" value="NZ_CP020465.1"/>
</dbReference>
<dbReference type="PANTHER" id="PTHR43806">
    <property type="entry name" value="PEPTIDASE S8"/>
    <property type="match status" value="1"/>
</dbReference>
<keyword evidence="3" id="KW-0479">Metal-binding</keyword>
<dbReference type="PANTHER" id="PTHR43806:SF11">
    <property type="entry name" value="CEREVISIN-RELATED"/>
    <property type="match status" value="1"/>
</dbReference>
<evidence type="ECO:0000256" key="4">
    <source>
        <dbReference type="ARBA" id="ARBA00022801"/>
    </source>
</evidence>
<gene>
    <name evidence="11" type="ORF">B5D82_14840</name>
</gene>
<reference evidence="11 12" key="1">
    <citation type="submission" date="2017-08" db="EMBL/GenBank/DDBJ databases">
        <title>Complete genome of Colwellia sp. NB097-1, a psychrophile bacterium ioslated from Bering Sea.</title>
        <authorList>
            <person name="Chen X."/>
        </authorList>
    </citation>
    <scope>NUCLEOTIDE SEQUENCE [LARGE SCALE GENOMIC DNA]</scope>
    <source>
        <strain evidence="11 12">NB097-1</strain>
    </source>
</reference>
<dbReference type="OrthoDB" id="9790784at2"/>
<feature type="active site" description="Charge relay system" evidence="6 7">
    <location>
        <position position="179"/>
    </location>
</feature>
<feature type="signal peptide" evidence="8">
    <location>
        <begin position="1"/>
        <end position="27"/>
    </location>
</feature>
<dbReference type="GO" id="GO:0046872">
    <property type="term" value="F:metal ion binding"/>
    <property type="evidence" value="ECO:0007669"/>
    <property type="project" value="UniProtKB-KW"/>
</dbReference>
<evidence type="ECO:0000259" key="9">
    <source>
        <dbReference type="Pfam" id="PF00082"/>
    </source>
</evidence>
<dbReference type="PRINTS" id="PR00723">
    <property type="entry name" value="SUBTILISIN"/>
</dbReference>
<feature type="domain" description="Peptidase S8/S53" evidence="9">
    <location>
        <begin position="501"/>
        <end position="563"/>
    </location>
</feature>
<feature type="domain" description="Peptidase C-terminal archaeal/bacterial" evidence="10">
    <location>
        <begin position="718"/>
        <end position="785"/>
    </location>
</feature>
<evidence type="ECO:0000256" key="7">
    <source>
        <dbReference type="PROSITE-ProRule" id="PRU01240"/>
    </source>
</evidence>
<dbReference type="InterPro" id="IPR022398">
    <property type="entry name" value="Peptidase_S8_His-AS"/>
</dbReference>
<dbReference type="Gene3D" id="3.40.50.200">
    <property type="entry name" value="Peptidase S8/S53 domain"/>
    <property type="match status" value="1"/>
</dbReference>
<feature type="active site" description="Charge relay system" evidence="6 7">
    <location>
        <position position="515"/>
    </location>
</feature>
<dbReference type="InterPro" id="IPR015500">
    <property type="entry name" value="Peptidase_S8_subtilisin-rel"/>
</dbReference>
<dbReference type="InterPro" id="IPR000209">
    <property type="entry name" value="Peptidase_S8/S53_dom"/>
</dbReference>
<evidence type="ECO:0000256" key="1">
    <source>
        <dbReference type="ARBA" id="ARBA00011073"/>
    </source>
</evidence>
<dbReference type="AlphaFoldDB" id="A0A222GAW2"/>
<feature type="chain" id="PRO_5012623590" evidence="8">
    <location>
        <begin position="28"/>
        <end position="800"/>
    </location>
</feature>
<organism evidence="11 12">
    <name type="scientific">Cognaticolwellia beringensis</name>
    <dbReference type="NCBI Taxonomy" id="1967665"/>
    <lineage>
        <taxon>Bacteria</taxon>
        <taxon>Pseudomonadati</taxon>
        <taxon>Pseudomonadota</taxon>
        <taxon>Gammaproteobacteria</taxon>
        <taxon>Alteromonadales</taxon>
        <taxon>Colwelliaceae</taxon>
        <taxon>Cognaticolwellia</taxon>
    </lineage>
</organism>
<dbReference type="EMBL" id="CP020465">
    <property type="protein sequence ID" value="ASP48931.1"/>
    <property type="molecule type" value="Genomic_DNA"/>
</dbReference>
<keyword evidence="5 7" id="KW-0720">Serine protease</keyword>
<dbReference type="InterPro" id="IPR050131">
    <property type="entry name" value="Peptidase_S8_subtilisin-like"/>
</dbReference>
<comment type="similarity">
    <text evidence="1 7">Belongs to the peptidase S8 family.</text>
</comment>
<dbReference type="Gene3D" id="3.50.30.30">
    <property type="match status" value="1"/>
</dbReference>
<evidence type="ECO:0000313" key="12">
    <source>
        <dbReference type="Proteomes" id="UP000202259"/>
    </source>
</evidence>
<dbReference type="Pfam" id="PF00082">
    <property type="entry name" value="Peptidase_S8"/>
    <property type="match status" value="2"/>
</dbReference>
<sequence>MINNKILGLSALTLSILAASNAQTSQAAELQLTPVNTNNTMTAENVKFGQWKNSQKVKNHKFTDRIIVKYKNGFEAQALNGLVSEKTLPKGLAKKAGQSLKHLKKLKNGRHVISLGQQKNIDDVKTMVMELNNHADVEFAEPDFKRYLMAQNQPWGIEDTQSDQLTDNDAANMTVCIIDSGYERVNPDLNANNASGTNNSGTGNWYQNGGSHGTHVAGTIAAVNNSEGVVGIMPNTNVNLHIVKVFNEAGWGYVGDLVDAVDTCVNNGAKVINMSLGGAGSSTAEQNSLQAAADAGVLLIAASGNDGDATLSYPASYDSVMAVGALDQGRQHAEFSQYTPQVEISAPGEAILSTVAGDGRLGYITLGSTIYGNDEVVPQTHYIQSAGSFTVSNVNSSANGVLSACTLSGSSYSCSNVSGNICLAERNDNQKGSNYPEINPAKACADAGASGVIVYSNSARPGLQNPFLVDANTDVTVPTVSINRTLGLQLMGQLGTSANLNVVGNQNYAYYNGTSMATPHVTGVAAIVWSNNPSCSATEVRNALKSTAVDLDVAGRDDKTGYGLVQAKAASDALAASCGGTTPPPTGGGNELANGVAKTNLTGSASQELSFTMVVPAGATDLNFNMAGGTGDADLYVKFGSAPTTSSYDCRPYKGGNVESCPIASAQAGTYHVKVIGYSAFTGVNLTGSFTEPTTGGGATGGSASVTDVSVAKGAWTYYTINVPAGMATLDFNMSGGTGDADLYIRRGAKPTSSTYDCRPYKSGNTESCPFTNPIADTWHIGIYGYSAASGVSLNVTYNP</sequence>
<dbReference type="InterPro" id="IPR023828">
    <property type="entry name" value="Peptidase_S8_Ser-AS"/>
</dbReference>
<evidence type="ECO:0000256" key="6">
    <source>
        <dbReference type="PIRSR" id="PIRSR615500-1"/>
    </source>
</evidence>
<keyword evidence="12" id="KW-1185">Reference proteome</keyword>
<name>A0A222GAW2_9GAMM</name>
<dbReference type="Gene3D" id="2.60.120.380">
    <property type="match status" value="2"/>
</dbReference>
<evidence type="ECO:0000256" key="8">
    <source>
        <dbReference type="SAM" id="SignalP"/>
    </source>
</evidence>
<dbReference type="CDD" id="cd04817">
    <property type="entry name" value="PA_VapT_like"/>
    <property type="match status" value="1"/>
</dbReference>
<dbReference type="GO" id="GO:0004252">
    <property type="term" value="F:serine-type endopeptidase activity"/>
    <property type="evidence" value="ECO:0007669"/>
    <property type="project" value="UniProtKB-UniRule"/>
</dbReference>
<keyword evidence="8" id="KW-0732">Signal</keyword>
<dbReference type="SUPFAM" id="SSF52743">
    <property type="entry name" value="Subtilisin-like"/>
    <property type="match status" value="1"/>
</dbReference>
<dbReference type="InterPro" id="IPR007280">
    <property type="entry name" value="Peptidase_C_arc/bac"/>
</dbReference>